<dbReference type="GO" id="GO:0008413">
    <property type="term" value="F:8-oxo-7,8-dihydroguanosine triphosphate pyrophosphatase activity"/>
    <property type="evidence" value="ECO:0007669"/>
    <property type="project" value="TreeGrafter"/>
</dbReference>
<evidence type="ECO:0000256" key="2">
    <source>
        <dbReference type="ARBA" id="ARBA00005582"/>
    </source>
</evidence>
<dbReference type="Pfam" id="PF00293">
    <property type="entry name" value="NUDIX"/>
    <property type="match status" value="1"/>
</dbReference>
<name>A0A0W0TV93_LEGER</name>
<dbReference type="InterPro" id="IPR020084">
    <property type="entry name" value="NUDIX_hydrolase_CS"/>
</dbReference>
<organism evidence="19 20">
    <name type="scientific">Legionella erythra</name>
    <dbReference type="NCBI Taxonomy" id="448"/>
    <lineage>
        <taxon>Bacteria</taxon>
        <taxon>Pseudomonadati</taxon>
        <taxon>Pseudomonadota</taxon>
        <taxon>Gammaproteobacteria</taxon>
        <taxon>Legionellales</taxon>
        <taxon>Legionellaceae</taxon>
        <taxon>Legionella</taxon>
    </lineage>
</organism>
<evidence type="ECO:0000256" key="5">
    <source>
        <dbReference type="ARBA" id="ARBA00022723"/>
    </source>
</evidence>
<evidence type="ECO:0000256" key="14">
    <source>
        <dbReference type="ARBA" id="ARBA00041592"/>
    </source>
</evidence>
<dbReference type="PROSITE" id="PS00893">
    <property type="entry name" value="NUDIX_BOX"/>
    <property type="match status" value="1"/>
</dbReference>
<dbReference type="InterPro" id="IPR020476">
    <property type="entry name" value="Nudix_hydrolase"/>
</dbReference>
<keyword evidence="3" id="KW-0515">Mutator protein</keyword>
<keyword evidence="7 17" id="KW-0378">Hydrolase</keyword>
<dbReference type="OrthoDB" id="9810648at2"/>
<dbReference type="STRING" id="448.Lery_0282"/>
<evidence type="ECO:0000256" key="4">
    <source>
        <dbReference type="ARBA" id="ARBA00022705"/>
    </source>
</evidence>
<dbReference type="EMBL" id="LNYA01000003">
    <property type="protein sequence ID" value="KTC99381.1"/>
    <property type="molecule type" value="Genomic_DNA"/>
</dbReference>
<dbReference type="GO" id="GO:0006260">
    <property type="term" value="P:DNA replication"/>
    <property type="evidence" value="ECO:0007669"/>
    <property type="project" value="UniProtKB-KW"/>
</dbReference>
<comment type="catalytic activity">
    <reaction evidence="10">
        <text>8-oxo-dGTP + H2O = 8-oxo-dGMP + diphosphate + H(+)</text>
        <dbReference type="Rhea" id="RHEA:31575"/>
        <dbReference type="ChEBI" id="CHEBI:15377"/>
        <dbReference type="ChEBI" id="CHEBI:15378"/>
        <dbReference type="ChEBI" id="CHEBI:33019"/>
        <dbReference type="ChEBI" id="CHEBI:63224"/>
        <dbReference type="ChEBI" id="CHEBI:77896"/>
        <dbReference type="EC" id="3.6.1.55"/>
    </reaction>
</comment>
<gene>
    <name evidence="19" type="primary">mutT_1</name>
    <name evidence="19" type="ORF">Lery_0282</name>
</gene>
<protein>
    <recommendedName>
        <fullName evidence="13">8-oxo-dGTP diphosphatase</fullName>
        <ecNumber evidence="12">3.6.1.55</ecNumber>
    </recommendedName>
    <alternativeName>
        <fullName evidence="16">7,8-dihydro-8-oxoguanine-triphosphatase</fullName>
    </alternativeName>
    <alternativeName>
        <fullName evidence="15">Mutator protein MutT</fullName>
    </alternativeName>
    <alternativeName>
        <fullName evidence="14">dGTP pyrophosphohydrolase</fullName>
    </alternativeName>
</protein>
<keyword evidence="20" id="KW-1185">Reference proteome</keyword>
<dbReference type="GO" id="GO:0046872">
    <property type="term" value="F:metal ion binding"/>
    <property type="evidence" value="ECO:0007669"/>
    <property type="project" value="UniProtKB-KW"/>
</dbReference>
<comment type="catalytic activity">
    <reaction evidence="11">
        <text>8-oxo-GTP + H2O = 8-oxo-GMP + diphosphate + H(+)</text>
        <dbReference type="Rhea" id="RHEA:67616"/>
        <dbReference type="ChEBI" id="CHEBI:15377"/>
        <dbReference type="ChEBI" id="CHEBI:15378"/>
        <dbReference type="ChEBI" id="CHEBI:33019"/>
        <dbReference type="ChEBI" id="CHEBI:143553"/>
        <dbReference type="ChEBI" id="CHEBI:145694"/>
    </reaction>
</comment>
<evidence type="ECO:0000313" key="20">
    <source>
        <dbReference type="Proteomes" id="UP000054773"/>
    </source>
</evidence>
<evidence type="ECO:0000256" key="9">
    <source>
        <dbReference type="ARBA" id="ARBA00023204"/>
    </source>
</evidence>
<dbReference type="EC" id="3.6.1.55" evidence="12"/>
<comment type="similarity">
    <text evidence="2 17">Belongs to the Nudix hydrolase family.</text>
</comment>
<proteinExistence type="inferred from homology"/>
<keyword evidence="9" id="KW-0234">DNA repair</keyword>
<evidence type="ECO:0000256" key="12">
    <source>
        <dbReference type="ARBA" id="ARBA00038905"/>
    </source>
</evidence>
<dbReference type="PATRIC" id="fig|448.7.peg.294"/>
<keyword evidence="5" id="KW-0479">Metal-binding</keyword>
<dbReference type="InterPro" id="IPR015797">
    <property type="entry name" value="NUDIX_hydrolase-like_dom_sf"/>
</dbReference>
<dbReference type="SUPFAM" id="SSF55811">
    <property type="entry name" value="Nudix"/>
    <property type="match status" value="1"/>
</dbReference>
<evidence type="ECO:0000259" key="18">
    <source>
        <dbReference type="PROSITE" id="PS51462"/>
    </source>
</evidence>
<evidence type="ECO:0000256" key="11">
    <source>
        <dbReference type="ARBA" id="ARBA00036904"/>
    </source>
</evidence>
<dbReference type="Proteomes" id="UP000054773">
    <property type="component" value="Unassembled WGS sequence"/>
</dbReference>
<reference evidence="19 20" key="1">
    <citation type="submission" date="2015-11" db="EMBL/GenBank/DDBJ databases">
        <title>Genomic analysis of 38 Legionella species identifies large and diverse effector repertoires.</title>
        <authorList>
            <person name="Burstein D."/>
            <person name="Amaro F."/>
            <person name="Zusman T."/>
            <person name="Lifshitz Z."/>
            <person name="Cohen O."/>
            <person name="Gilbert J.A."/>
            <person name="Pupko T."/>
            <person name="Shuman H.A."/>
            <person name="Segal G."/>
        </authorList>
    </citation>
    <scope>NUCLEOTIDE SEQUENCE [LARGE SCALE GENOMIC DNA]</scope>
    <source>
        <strain evidence="19 20">SE-32A-C8</strain>
    </source>
</reference>
<keyword evidence="8" id="KW-0460">Magnesium</keyword>
<dbReference type="GO" id="GO:0006281">
    <property type="term" value="P:DNA repair"/>
    <property type="evidence" value="ECO:0007669"/>
    <property type="project" value="UniProtKB-KW"/>
</dbReference>
<evidence type="ECO:0000256" key="8">
    <source>
        <dbReference type="ARBA" id="ARBA00022842"/>
    </source>
</evidence>
<dbReference type="PROSITE" id="PS51462">
    <property type="entry name" value="NUDIX"/>
    <property type="match status" value="1"/>
</dbReference>
<dbReference type="GO" id="GO:0044715">
    <property type="term" value="F:8-oxo-dGDP phosphatase activity"/>
    <property type="evidence" value="ECO:0007669"/>
    <property type="project" value="TreeGrafter"/>
</dbReference>
<dbReference type="GO" id="GO:0044716">
    <property type="term" value="F:8-oxo-GDP phosphatase activity"/>
    <property type="evidence" value="ECO:0007669"/>
    <property type="project" value="TreeGrafter"/>
</dbReference>
<evidence type="ECO:0000256" key="17">
    <source>
        <dbReference type="RuleBase" id="RU003476"/>
    </source>
</evidence>
<dbReference type="RefSeq" id="WP_058525462.1">
    <property type="nucleotide sequence ID" value="NZ_CAAAHY010000001.1"/>
</dbReference>
<keyword evidence="4" id="KW-0235">DNA replication</keyword>
<evidence type="ECO:0000256" key="3">
    <source>
        <dbReference type="ARBA" id="ARBA00022457"/>
    </source>
</evidence>
<evidence type="ECO:0000256" key="7">
    <source>
        <dbReference type="ARBA" id="ARBA00022801"/>
    </source>
</evidence>
<dbReference type="GO" id="GO:0035539">
    <property type="term" value="F:8-oxo-7,8-dihydrodeoxyguanosine triphosphate pyrophosphatase activity"/>
    <property type="evidence" value="ECO:0007669"/>
    <property type="project" value="UniProtKB-EC"/>
</dbReference>
<dbReference type="PANTHER" id="PTHR47707">
    <property type="entry name" value="8-OXO-DGTP DIPHOSPHATASE"/>
    <property type="match status" value="1"/>
</dbReference>
<keyword evidence="6" id="KW-0227">DNA damage</keyword>
<feature type="domain" description="Nudix hydrolase" evidence="18">
    <location>
        <begin position="1"/>
        <end position="127"/>
    </location>
</feature>
<comment type="caution">
    <text evidence="19">The sequence shown here is derived from an EMBL/GenBank/DDBJ whole genome shotgun (WGS) entry which is preliminary data.</text>
</comment>
<accession>A0A0W0TV93</accession>
<dbReference type="CDD" id="cd03425">
    <property type="entry name" value="NUDIX_MutT_NudA_like"/>
    <property type="match status" value="1"/>
</dbReference>
<dbReference type="AlphaFoldDB" id="A0A0W0TV93"/>
<evidence type="ECO:0000256" key="13">
    <source>
        <dbReference type="ARBA" id="ARBA00040794"/>
    </source>
</evidence>
<comment type="cofactor">
    <cofactor evidence="1">
        <name>Mg(2+)</name>
        <dbReference type="ChEBI" id="CHEBI:18420"/>
    </cofactor>
</comment>
<evidence type="ECO:0000256" key="10">
    <source>
        <dbReference type="ARBA" id="ARBA00035861"/>
    </source>
</evidence>
<evidence type="ECO:0000313" key="19">
    <source>
        <dbReference type="EMBL" id="KTC99381.1"/>
    </source>
</evidence>
<dbReference type="InterPro" id="IPR047127">
    <property type="entry name" value="MutT-like"/>
</dbReference>
<dbReference type="InterPro" id="IPR000086">
    <property type="entry name" value="NUDIX_hydrolase_dom"/>
</dbReference>
<dbReference type="Gene3D" id="3.90.79.10">
    <property type="entry name" value="Nucleoside Triphosphate Pyrophosphohydrolase"/>
    <property type="match status" value="1"/>
</dbReference>
<sequence>MIHAVMGLIINKKGLLLIAQRGEHQPQAGTWELPGGKVEPGENALAALQREFKEEIGIEIIQAKPLVKIPYHYADKEMLYDVWLIEQFSGNILGLEGQSLHWVNREQFISFFDFPDNETSRVGDMLDNLLKNRTRCDDDLNF</sequence>
<evidence type="ECO:0000256" key="15">
    <source>
        <dbReference type="ARBA" id="ARBA00041979"/>
    </source>
</evidence>
<evidence type="ECO:0000256" key="16">
    <source>
        <dbReference type="ARBA" id="ARBA00042798"/>
    </source>
</evidence>
<dbReference type="PANTHER" id="PTHR47707:SF1">
    <property type="entry name" value="NUDIX HYDROLASE FAMILY PROTEIN"/>
    <property type="match status" value="1"/>
</dbReference>
<dbReference type="PRINTS" id="PR00502">
    <property type="entry name" value="NUDIXFAMILY"/>
</dbReference>
<evidence type="ECO:0000256" key="1">
    <source>
        <dbReference type="ARBA" id="ARBA00001946"/>
    </source>
</evidence>
<evidence type="ECO:0000256" key="6">
    <source>
        <dbReference type="ARBA" id="ARBA00022763"/>
    </source>
</evidence>